<dbReference type="Gene3D" id="3.40.50.2300">
    <property type="match status" value="1"/>
</dbReference>
<evidence type="ECO:0000259" key="4">
    <source>
        <dbReference type="PROSITE" id="PS50043"/>
    </source>
</evidence>
<evidence type="ECO:0000313" key="5">
    <source>
        <dbReference type="EMBL" id="EJI86773.1"/>
    </source>
</evidence>
<dbReference type="Gene3D" id="1.10.10.10">
    <property type="entry name" value="Winged helix-like DNA-binding domain superfamily/Winged helix DNA-binding domain"/>
    <property type="match status" value="1"/>
</dbReference>
<dbReference type="PROSITE" id="PS50043">
    <property type="entry name" value="HTH_LUXR_2"/>
    <property type="match status" value="1"/>
</dbReference>
<comment type="caution">
    <text evidence="5">The sequence shown here is derived from an EMBL/GenBank/DDBJ whole genome shotgun (WGS) entry which is preliminary data.</text>
</comment>
<evidence type="ECO:0000313" key="6">
    <source>
        <dbReference type="Proteomes" id="UP000012043"/>
    </source>
</evidence>
<proteinExistence type="predicted"/>
<dbReference type="PRINTS" id="PR00038">
    <property type="entry name" value="HTHLUXR"/>
</dbReference>
<feature type="domain" description="HTH luxR-type" evidence="4">
    <location>
        <begin position="147"/>
        <end position="212"/>
    </location>
</feature>
<dbReference type="SUPFAM" id="SSF46894">
    <property type="entry name" value="C-terminal effector domain of the bipartite response regulators"/>
    <property type="match status" value="1"/>
</dbReference>
<dbReference type="InterPro" id="IPR036388">
    <property type="entry name" value="WH-like_DNA-bd_sf"/>
</dbReference>
<evidence type="ECO:0000256" key="3">
    <source>
        <dbReference type="ARBA" id="ARBA00023163"/>
    </source>
</evidence>
<sequence length="220" mass="24438">MPYNQLLILSDVSISCNLVLLAKSLGIPVKQLSATEFQAQQDLPQNTLIGIQLKNISVGKNSFNTLLQSVRKCGSVFLFNAERDVINSALAIKTGIRGVIYRDEQLDKVLSALSNMMKGQLYYSRAELSAFVDQTLMPEESSDVLFSSEKFLILTKQEKRITKLIAEGARNKEIADQLNISTHTVKAHVSTILRKTQARNRVELIKIAQGEPAARSPSYI</sequence>
<dbReference type="PANTHER" id="PTHR44688:SF16">
    <property type="entry name" value="DNA-BINDING TRANSCRIPTIONAL ACTIVATOR DEVR_DOSR"/>
    <property type="match status" value="1"/>
</dbReference>
<dbReference type="EMBL" id="ALAB01000002">
    <property type="protein sequence ID" value="EJI86773.1"/>
    <property type="molecule type" value="Genomic_DNA"/>
</dbReference>
<dbReference type="Pfam" id="PF00196">
    <property type="entry name" value="GerE"/>
    <property type="match status" value="1"/>
</dbReference>
<dbReference type="PATRIC" id="fig|1197174.4.peg.313"/>
<dbReference type="InterPro" id="IPR000792">
    <property type="entry name" value="Tscrpt_reg_LuxR_C"/>
</dbReference>
<gene>
    <name evidence="5" type="ORF">AEST_03190</name>
</gene>
<protein>
    <recommendedName>
        <fullName evidence="4">HTH luxR-type domain-containing protein</fullName>
    </recommendedName>
</protein>
<keyword evidence="3" id="KW-0804">Transcription</keyword>
<dbReference type="AlphaFoldDB" id="J1Q6F6"/>
<evidence type="ECO:0000256" key="2">
    <source>
        <dbReference type="ARBA" id="ARBA00023125"/>
    </source>
</evidence>
<dbReference type="PANTHER" id="PTHR44688">
    <property type="entry name" value="DNA-BINDING TRANSCRIPTIONAL ACTIVATOR DEVR_DOSR"/>
    <property type="match status" value="1"/>
</dbReference>
<dbReference type="CDD" id="cd06170">
    <property type="entry name" value="LuxR_C_like"/>
    <property type="match status" value="1"/>
</dbReference>
<dbReference type="GO" id="GO:0003677">
    <property type="term" value="F:DNA binding"/>
    <property type="evidence" value="ECO:0007669"/>
    <property type="project" value="UniProtKB-KW"/>
</dbReference>
<evidence type="ECO:0000256" key="1">
    <source>
        <dbReference type="ARBA" id="ARBA00023015"/>
    </source>
</evidence>
<dbReference type="RefSeq" id="WP_008606566.1">
    <property type="nucleotide sequence ID" value="NZ_ALAB01000002.1"/>
</dbReference>
<accession>J1Q6F6</accession>
<keyword evidence="2" id="KW-0238">DNA-binding</keyword>
<reference evidence="5 6" key="1">
    <citation type="journal article" date="2012" name="J. Bacteriol.">
        <title>Genome Sequence of Pectin-Degrading Alishewanella aestuarii Strain B11T, Isolated from Tidal Flat Sediment.</title>
        <authorList>
            <person name="Jung J."/>
            <person name="Choi S."/>
            <person name="Chun J."/>
            <person name="Park W."/>
        </authorList>
    </citation>
    <scope>NUCLEOTIDE SEQUENCE [LARGE SCALE GENOMIC DNA]</scope>
    <source>
        <strain evidence="5 6">B11</strain>
    </source>
</reference>
<keyword evidence="6" id="KW-1185">Reference proteome</keyword>
<dbReference type="InterPro" id="IPR016032">
    <property type="entry name" value="Sig_transdc_resp-reg_C-effctor"/>
</dbReference>
<dbReference type="Proteomes" id="UP000012043">
    <property type="component" value="Unassembled WGS sequence"/>
</dbReference>
<dbReference type="SMART" id="SM00421">
    <property type="entry name" value="HTH_LUXR"/>
    <property type="match status" value="1"/>
</dbReference>
<organism evidence="5 6">
    <name type="scientific">Alishewanella aestuarii B11</name>
    <dbReference type="NCBI Taxonomy" id="1197174"/>
    <lineage>
        <taxon>Bacteria</taxon>
        <taxon>Pseudomonadati</taxon>
        <taxon>Pseudomonadota</taxon>
        <taxon>Gammaproteobacteria</taxon>
        <taxon>Alteromonadales</taxon>
        <taxon>Alteromonadaceae</taxon>
        <taxon>Alishewanella</taxon>
    </lineage>
</organism>
<name>J1Q6F6_9ALTE</name>
<keyword evidence="1" id="KW-0805">Transcription regulation</keyword>
<dbReference type="GO" id="GO:0006355">
    <property type="term" value="P:regulation of DNA-templated transcription"/>
    <property type="evidence" value="ECO:0007669"/>
    <property type="project" value="InterPro"/>
</dbReference>